<evidence type="ECO:0000256" key="5">
    <source>
        <dbReference type="ARBA" id="ARBA00023136"/>
    </source>
</evidence>
<evidence type="ECO:0000313" key="7">
    <source>
        <dbReference type="EMBL" id="RIH93301.1"/>
    </source>
</evidence>
<comment type="subcellular location">
    <subcellularLocation>
        <location evidence="1">Cell membrane</location>
        <topology evidence="1">Multi-pass membrane protein</topology>
    </subcellularLocation>
</comment>
<dbReference type="OrthoDB" id="45037at2"/>
<reference evidence="7 8" key="1">
    <citation type="submission" date="2018-08" db="EMBL/GenBank/DDBJ databases">
        <title>Meiothermus granaticius genome AF-68 sequencing project.</title>
        <authorList>
            <person name="Da Costa M.S."/>
            <person name="Albuquerque L."/>
            <person name="Raposo P."/>
            <person name="Froufe H.J.C."/>
            <person name="Barroso C.S."/>
            <person name="Egas C."/>
        </authorList>
    </citation>
    <scope>NUCLEOTIDE SEQUENCE [LARGE SCALE GENOMIC DNA]</scope>
    <source>
        <strain evidence="7 8">AF-68</strain>
    </source>
</reference>
<feature type="transmembrane region" description="Helical" evidence="6">
    <location>
        <begin position="129"/>
        <end position="151"/>
    </location>
</feature>
<feature type="transmembrane region" description="Helical" evidence="6">
    <location>
        <begin position="257"/>
        <end position="277"/>
    </location>
</feature>
<organism evidence="7 8">
    <name type="scientific">Meiothermus granaticius NBRC 107808</name>
    <dbReference type="NCBI Taxonomy" id="1227551"/>
    <lineage>
        <taxon>Bacteria</taxon>
        <taxon>Thermotogati</taxon>
        <taxon>Deinococcota</taxon>
        <taxon>Deinococci</taxon>
        <taxon>Thermales</taxon>
        <taxon>Thermaceae</taxon>
        <taxon>Meiothermus</taxon>
    </lineage>
</organism>
<dbReference type="PANTHER" id="PTHR47089:SF1">
    <property type="entry name" value="GUANOSINE ABC TRANSPORTER PERMEASE PROTEIN NUPP"/>
    <property type="match status" value="1"/>
</dbReference>
<feature type="transmembrane region" description="Helical" evidence="6">
    <location>
        <begin position="488"/>
        <end position="508"/>
    </location>
</feature>
<dbReference type="PANTHER" id="PTHR47089">
    <property type="entry name" value="ABC TRANSPORTER, PERMEASE PROTEIN"/>
    <property type="match status" value="1"/>
</dbReference>
<accession>A0A399FED4</accession>
<dbReference type="GO" id="GO:0005886">
    <property type="term" value="C:plasma membrane"/>
    <property type="evidence" value="ECO:0007669"/>
    <property type="project" value="UniProtKB-SubCell"/>
</dbReference>
<feature type="transmembrane region" description="Helical" evidence="6">
    <location>
        <begin position="380"/>
        <end position="398"/>
    </location>
</feature>
<comment type="caution">
    <text evidence="7">The sequence shown here is derived from an EMBL/GenBank/DDBJ whole genome shotgun (WGS) entry which is preliminary data.</text>
</comment>
<evidence type="ECO:0000313" key="8">
    <source>
        <dbReference type="Proteomes" id="UP000266178"/>
    </source>
</evidence>
<feature type="transmembrane region" description="Helical" evidence="6">
    <location>
        <begin position="86"/>
        <end position="109"/>
    </location>
</feature>
<feature type="transmembrane region" description="Helical" evidence="6">
    <location>
        <begin position="438"/>
        <end position="459"/>
    </location>
</feature>
<dbReference type="AlphaFoldDB" id="A0A399FED4"/>
<dbReference type="CDD" id="cd06580">
    <property type="entry name" value="TM_PBP1_transp_TpRbsC_like"/>
    <property type="match status" value="1"/>
</dbReference>
<keyword evidence="3 6" id="KW-0812">Transmembrane</keyword>
<dbReference type="InterPro" id="IPR001851">
    <property type="entry name" value="ABC_transp_permease"/>
</dbReference>
<evidence type="ECO:0000256" key="1">
    <source>
        <dbReference type="ARBA" id="ARBA00004651"/>
    </source>
</evidence>
<dbReference type="Proteomes" id="UP000266178">
    <property type="component" value="Unassembled WGS sequence"/>
</dbReference>
<keyword evidence="2" id="KW-1003">Cell membrane</keyword>
<dbReference type="EMBL" id="QWLB01000007">
    <property type="protein sequence ID" value="RIH93301.1"/>
    <property type="molecule type" value="Genomic_DNA"/>
</dbReference>
<evidence type="ECO:0000256" key="4">
    <source>
        <dbReference type="ARBA" id="ARBA00022989"/>
    </source>
</evidence>
<keyword evidence="8" id="KW-1185">Reference proteome</keyword>
<feature type="transmembrane region" description="Helical" evidence="6">
    <location>
        <begin position="318"/>
        <end position="338"/>
    </location>
</feature>
<feature type="transmembrane region" description="Helical" evidence="6">
    <location>
        <begin position="163"/>
        <end position="187"/>
    </location>
</feature>
<protein>
    <submittedName>
        <fullName evidence="7">Branched-chain amino acid transport system / permease component</fullName>
    </submittedName>
</protein>
<keyword evidence="5 6" id="KW-0472">Membrane</keyword>
<evidence type="ECO:0000256" key="3">
    <source>
        <dbReference type="ARBA" id="ARBA00022692"/>
    </source>
</evidence>
<feature type="transmembrane region" description="Helical" evidence="6">
    <location>
        <begin position="229"/>
        <end position="250"/>
    </location>
</feature>
<evidence type="ECO:0000256" key="2">
    <source>
        <dbReference type="ARBA" id="ARBA00022475"/>
    </source>
</evidence>
<feature type="transmembrane region" description="Helical" evidence="6">
    <location>
        <begin position="283"/>
        <end position="306"/>
    </location>
</feature>
<evidence type="ECO:0000256" key="6">
    <source>
        <dbReference type="SAM" id="Phobius"/>
    </source>
</evidence>
<feature type="transmembrane region" description="Helical" evidence="6">
    <location>
        <begin position="407"/>
        <end position="426"/>
    </location>
</feature>
<dbReference type="RefSeq" id="WP_119356312.1">
    <property type="nucleotide sequence ID" value="NZ_BJXM01000002.1"/>
</dbReference>
<dbReference type="Pfam" id="PF02653">
    <property type="entry name" value="BPD_transp_2"/>
    <property type="match status" value="1"/>
</dbReference>
<name>A0A399FED4_9DEIN</name>
<proteinExistence type="predicted"/>
<sequence>MSRYWFLGVNLLVLLLMLVSPWGVPMREFDGSSYMLNPLGAINPAGLKLPPLNLDWLTPAFGLWVLILIVASGALFLPDERNRARVLYILGGVGLALFALEAILFYQAMDAANQAAVAAGARRPPLRRFSLSLGAYVGLFYALGLLLLARLQLAGGRAFLVRYRGLIVPMVALILAIVIGALVVAVLRPGLGLTGGQGVALREFLAAKLDLVTYTYQILFSPVLSLTGIFSSLSFATPLIFAGVAVAFGFKAGLFNIGGPGQITLGAVAAMLVGVYVPGPAWVVLPLAIIATMAGGALWAGIAGWLKARFGANEVINTIMLNYIAASVLLFLIASNTYKFFGRTVTLPFKAPGFEGRSAEIQPGARLPQIIDLLVPGGHFSWALPLAVLAGIGVYVGLRRLELGRRLLGATGAVIVGYLLGALIPGFAVKVSSDLNSILLNGSFLLAVVALLFYNFFLFRTSSGYELRATGLAPKAAEYAGVNLNRKIILAMLISGALAGLVATHYVLGGGVDGTYRLKQSLPTDAGFFGIAIALMGQSTPLGIFLASALFGVLLSGATTLNVQLGISRDLVTVLQALIIMFIAVGGLLPRYFTDPLRAAQIETEDRARQDEGAAKAAKVVGD</sequence>
<keyword evidence="4 6" id="KW-1133">Transmembrane helix</keyword>
<feature type="transmembrane region" description="Helical" evidence="6">
    <location>
        <begin position="567"/>
        <end position="589"/>
    </location>
</feature>
<feature type="transmembrane region" description="Helical" evidence="6">
    <location>
        <begin position="56"/>
        <end position="77"/>
    </location>
</feature>
<gene>
    <name evidence="7" type="ORF">Mgrana_00744</name>
</gene>
<dbReference type="GO" id="GO:0022857">
    <property type="term" value="F:transmembrane transporter activity"/>
    <property type="evidence" value="ECO:0007669"/>
    <property type="project" value="InterPro"/>
</dbReference>
<feature type="transmembrane region" description="Helical" evidence="6">
    <location>
        <begin position="528"/>
        <end position="555"/>
    </location>
</feature>